<protein>
    <recommendedName>
        <fullName evidence="2">N-acetyltransferase domain-containing protein</fullName>
    </recommendedName>
</protein>
<sequence length="150" mass="16949">MRKTCININGNRIQDVTPDSFSFSDEDFGACAAYNTVKASDYYNVVTLVHNGAAIGYCSYKFGGSNEDSENIFITMNIDSVFITQAYRGNGYSNFLASYVAFDFVNYVKDMTSGNKPYDYRGLNHFISDDGTNFYERVLQIAYGKRPLHF</sequence>
<dbReference type="InterPro" id="IPR016181">
    <property type="entry name" value="Acyl_CoA_acyltransferase"/>
</dbReference>
<dbReference type="SUPFAM" id="SSF55729">
    <property type="entry name" value="Acyl-CoA N-acyltransferases (Nat)"/>
    <property type="match status" value="1"/>
</dbReference>
<accession>A0A6M3Z4K5</accession>
<reference evidence="1" key="1">
    <citation type="submission" date="2020-04" db="EMBL/GenBank/DDBJ databases">
        <title>Built-in CTX-M extended-spectrum beta-lactamase gene in Klebsiella pneumoniae ensuring stable propagation of the multidrug-resistant pathogen in clinical settings.</title>
        <authorList>
            <person name="Yoon E.-J."/>
            <person name="Gwon B."/>
            <person name="Liu C."/>
            <person name="Kim D."/>
            <person name="Won D."/>
            <person name="Park S.G."/>
            <person name="Choi J.R."/>
            <person name="Jeong S.H."/>
        </authorList>
    </citation>
    <scope>NUCLEOTIDE SEQUENCE</scope>
    <source>
        <strain evidence="1">E16KP0115</strain>
        <plasmid evidence="1">unnamed</plasmid>
    </source>
</reference>
<organism evidence="1">
    <name type="scientific">Klebsiella pneumoniae</name>
    <dbReference type="NCBI Taxonomy" id="573"/>
    <lineage>
        <taxon>Bacteria</taxon>
        <taxon>Pseudomonadati</taxon>
        <taxon>Pseudomonadota</taxon>
        <taxon>Gammaproteobacteria</taxon>
        <taxon>Enterobacterales</taxon>
        <taxon>Enterobacteriaceae</taxon>
        <taxon>Klebsiella/Raoultella group</taxon>
        <taxon>Klebsiella</taxon>
        <taxon>Klebsiella pneumoniae complex</taxon>
    </lineage>
</organism>
<keyword evidence="1" id="KW-0614">Plasmid</keyword>
<geneLocation type="plasmid" evidence="1">
    <name>unnamed</name>
</geneLocation>
<name>A0A6M3Z4K5_KLEPN</name>
<evidence type="ECO:0008006" key="2">
    <source>
        <dbReference type="Google" id="ProtNLM"/>
    </source>
</evidence>
<proteinExistence type="predicted"/>
<dbReference type="EMBL" id="CP052639">
    <property type="protein sequence ID" value="QJM97957.1"/>
    <property type="molecule type" value="Genomic_DNA"/>
</dbReference>
<evidence type="ECO:0000313" key="1">
    <source>
        <dbReference type="EMBL" id="QJM97957.1"/>
    </source>
</evidence>
<gene>
    <name evidence="1" type="ORF">HJX36_29065</name>
</gene>
<dbReference type="AlphaFoldDB" id="A0A6M3Z4K5"/>